<sequence length="256" mass="29419">MVSDYARDVEQREYLRTVSMGQVPEWGYAPALELIDLIKSPDSGFPCTFAVRGAKTDSLRFGFIDELYDEGNWDTLRDLLSDYLSVYRSISRETSFLVFFNTDSEPDDLEGYFRTFWRMLQYLHDGDEVEWPGDVPRDGDDPLWEFSFGGTPIFVVCATPAHVKRRSRNSPVFLVTFQPRWVFENIGPETSVGRASRVMIRKRLQEFDGGMEMYGEMGDYGDPDSLEWKQYFLPDTNDPGAEISDVARCPFRAGPP</sequence>
<keyword evidence="2" id="KW-1185">Reference proteome</keyword>
<dbReference type="Pfam" id="PF08892">
    <property type="entry name" value="YqcI_YcgG"/>
    <property type="match status" value="1"/>
</dbReference>
<evidence type="ECO:0000313" key="2">
    <source>
        <dbReference type="Proteomes" id="UP000602395"/>
    </source>
</evidence>
<dbReference type="PANTHER" id="PTHR40045:SF1">
    <property type="entry name" value="YQCI_YCGG FAMILY PROTEIN"/>
    <property type="match status" value="1"/>
</dbReference>
<dbReference type="EMBL" id="JACWMS010000002">
    <property type="protein sequence ID" value="MBD1320368.1"/>
    <property type="molecule type" value="Genomic_DNA"/>
</dbReference>
<dbReference type="RefSeq" id="WP_190267040.1">
    <property type="nucleotide sequence ID" value="NZ_BAABAD010000004.1"/>
</dbReference>
<organism evidence="1 2">
    <name type="scientific">Gordonia hankookensis</name>
    <dbReference type="NCBI Taxonomy" id="589403"/>
    <lineage>
        <taxon>Bacteria</taxon>
        <taxon>Bacillati</taxon>
        <taxon>Actinomycetota</taxon>
        <taxon>Actinomycetes</taxon>
        <taxon>Mycobacteriales</taxon>
        <taxon>Gordoniaceae</taxon>
        <taxon>Gordonia</taxon>
    </lineage>
</organism>
<name>A0ABR7WDB4_9ACTN</name>
<comment type="caution">
    <text evidence="1">The sequence shown here is derived from an EMBL/GenBank/DDBJ whole genome shotgun (WGS) entry which is preliminary data.</text>
</comment>
<gene>
    <name evidence="1" type="ORF">IDF66_12320</name>
</gene>
<proteinExistence type="predicted"/>
<dbReference type="PANTHER" id="PTHR40045">
    <property type="entry name" value="YCGG FAMILY PROTEIN"/>
    <property type="match status" value="1"/>
</dbReference>
<protein>
    <submittedName>
        <fullName evidence="1">YqcI/YcgG family protein</fullName>
    </submittedName>
</protein>
<dbReference type="InterPro" id="IPR014988">
    <property type="entry name" value="Uncharacterised_YqcI/YcgG"/>
</dbReference>
<dbReference type="Proteomes" id="UP000602395">
    <property type="component" value="Unassembled WGS sequence"/>
</dbReference>
<reference evidence="1 2" key="1">
    <citation type="submission" date="2020-09" db="EMBL/GenBank/DDBJ databases">
        <title>Novel species in genus Gordonia.</title>
        <authorList>
            <person name="Zhang G."/>
        </authorList>
    </citation>
    <scope>NUCLEOTIDE SEQUENCE [LARGE SCALE GENOMIC DNA]</scope>
    <source>
        <strain evidence="1 2">ON-33</strain>
    </source>
</reference>
<evidence type="ECO:0000313" key="1">
    <source>
        <dbReference type="EMBL" id="MBD1320368.1"/>
    </source>
</evidence>
<accession>A0ABR7WDB4</accession>